<dbReference type="AlphaFoldDB" id="A0A6J8C9C8"/>
<evidence type="ECO:0000313" key="4">
    <source>
        <dbReference type="Proteomes" id="UP000507470"/>
    </source>
</evidence>
<reference evidence="3 4" key="1">
    <citation type="submission" date="2020-06" db="EMBL/GenBank/DDBJ databases">
        <authorList>
            <person name="Li R."/>
            <person name="Bekaert M."/>
        </authorList>
    </citation>
    <scope>NUCLEOTIDE SEQUENCE [LARGE SCALE GENOMIC DNA]</scope>
    <source>
        <strain evidence="4">wild</strain>
    </source>
</reference>
<sequence length="621" mass="69958">MDPFNNRLSLKLEVVSGIVMFRDRDIIWHLITYRRKLNGEYLPHDIELMDNIDTISSFVCTDIILVLKSEVFSEVNADLFRHVTEFVGGQDFICIDKDIRSGRLQLSCTVDRLTANIDFKFPNKILGFAFCIAPTPFTKETGDCDCKCMSTSTCECMITQDIDTKTTTLVIKDVELTKMFGTYKCEHGSYSKSISVDNSDIISKVGDTALFTKNRDCHTCSGISVCAICIDCKTTYCDVCCNAHTKYNTEHRVCQIQHVARSQKEIVCDSCTKTKADQLCKECWKPKCESCAKVHNHKGQEGTEMMIIYQGPPTLSTQKSEQNIQNMKHLYNISITKEENGDPVRICGISYIEDGRIVIVDSNNRKLIVFKVGKEQLRLPLKEEPRSMTAVTGNRIAITFAYTMEIRIYQIFEETITDDPEIINLPSLELRNLKPFSIAFDKGFFAVEIGEGDDGRVIILDNTKIHTTIFNHNKYAFFTGNTIRLALEVKTHDPLEGHIFVSAMSKKMVSCVDFKGNKLWTVPVPSPRGLVIVPEECTSGKNMVLCSRRCSAIYGLSKNDGTDEILLAKGRIKSPRFVAYNSSDRLLCIQVAKGNDEDELTIYEFSITGASSSDKLLDTKN</sequence>
<evidence type="ECO:0000313" key="3">
    <source>
        <dbReference type="EMBL" id="CAC5392026.1"/>
    </source>
</evidence>
<dbReference type="EMBL" id="CACVKT020004886">
    <property type="protein sequence ID" value="CAC5392026.1"/>
    <property type="molecule type" value="Genomic_DNA"/>
</dbReference>
<feature type="domain" description="B box-type" evidence="2">
    <location>
        <begin position="263"/>
        <end position="308"/>
    </location>
</feature>
<proteinExistence type="predicted"/>
<name>A0A6J8C9C8_MYTCO</name>
<keyword evidence="1" id="KW-0863">Zinc-finger</keyword>
<dbReference type="OrthoDB" id="6127536at2759"/>
<evidence type="ECO:0000256" key="1">
    <source>
        <dbReference type="PROSITE-ProRule" id="PRU00024"/>
    </source>
</evidence>
<gene>
    <name evidence="3" type="ORF">MCOR_26992</name>
</gene>
<keyword evidence="1" id="KW-0862">Zinc</keyword>
<organism evidence="3 4">
    <name type="scientific">Mytilus coruscus</name>
    <name type="common">Sea mussel</name>
    <dbReference type="NCBI Taxonomy" id="42192"/>
    <lineage>
        <taxon>Eukaryota</taxon>
        <taxon>Metazoa</taxon>
        <taxon>Spiralia</taxon>
        <taxon>Lophotrochozoa</taxon>
        <taxon>Mollusca</taxon>
        <taxon>Bivalvia</taxon>
        <taxon>Autobranchia</taxon>
        <taxon>Pteriomorphia</taxon>
        <taxon>Mytilida</taxon>
        <taxon>Mytiloidea</taxon>
        <taxon>Mytilidae</taxon>
        <taxon>Mytilinae</taxon>
        <taxon>Mytilus</taxon>
    </lineage>
</organism>
<dbReference type="Proteomes" id="UP000507470">
    <property type="component" value="Unassembled WGS sequence"/>
</dbReference>
<dbReference type="PROSITE" id="PS50119">
    <property type="entry name" value="ZF_BBOX"/>
    <property type="match status" value="1"/>
</dbReference>
<dbReference type="GO" id="GO:0008270">
    <property type="term" value="F:zinc ion binding"/>
    <property type="evidence" value="ECO:0007669"/>
    <property type="project" value="UniProtKB-KW"/>
</dbReference>
<accession>A0A6J8C9C8</accession>
<dbReference type="SUPFAM" id="SSF101898">
    <property type="entry name" value="NHL repeat"/>
    <property type="match status" value="1"/>
</dbReference>
<keyword evidence="1" id="KW-0479">Metal-binding</keyword>
<evidence type="ECO:0000259" key="2">
    <source>
        <dbReference type="PROSITE" id="PS50119"/>
    </source>
</evidence>
<keyword evidence="4" id="KW-1185">Reference proteome</keyword>
<dbReference type="InterPro" id="IPR000315">
    <property type="entry name" value="Znf_B-box"/>
</dbReference>
<protein>
    <recommendedName>
        <fullName evidence="2">B box-type domain-containing protein</fullName>
    </recommendedName>
</protein>